<evidence type="ECO:0000259" key="2">
    <source>
        <dbReference type="Pfam" id="PF06738"/>
    </source>
</evidence>
<organism evidence="3 4">
    <name type="scientific">Secundilactobacillus malefermentans</name>
    <dbReference type="NCBI Taxonomy" id="176292"/>
    <lineage>
        <taxon>Bacteria</taxon>
        <taxon>Bacillati</taxon>
        <taxon>Bacillota</taxon>
        <taxon>Bacilli</taxon>
        <taxon>Lactobacillales</taxon>
        <taxon>Lactobacillaceae</taxon>
        <taxon>Secundilactobacillus</taxon>
    </lineage>
</organism>
<evidence type="ECO:0000313" key="4">
    <source>
        <dbReference type="Proteomes" id="UP000294854"/>
    </source>
</evidence>
<reference evidence="3 4" key="1">
    <citation type="journal article" date="2019" name="Appl. Microbiol. Biotechnol.">
        <title>Uncovering carbohydrate metabolism through a genotype-phenotype association study of 56 lactic acid bacteria genomes.</title>
        <authorList>
            <person name="Buron-Moles G."/>
            <person name="Chailyan A."/>
            <person name="Dolejs I."/>
            <person name="Forster J."/>
            <person name="Miks M.H."/>
        </authorList>
    </citation>
    <scope>NUCLEOTIDE SEQUENCE [LARGE SCALE GENOMIC DNA]</scope>
    <source>
        <strain evidence="3 4">ATCC 49373</strain>
    </source>
</reference>
<dbReference type="EMBL" id="PUFO01000106">
    <property type="protein sequence ID" value="TDG71346.1"/>
    <property type="molecule type" value="Genomic_DNA"/>
</dbReference>
<proteinExistence type="inferred from homology"/>
<dbReference type="GO" id="GO:0022857">
    <property type="term" value="F:transmembrane transporter activity"/>
    <property type="evidence" value="ECO:0007669"/>
    <property type="project" value="InterPro"/>
</dbReference>
<evidence type="ECO:0000313" key="3">
    <source>
        <dbReference type="EMBL" id="TDG71346.1"/>
    </source>
</evidence>
<sequence>MEKTQQSKEDLVVQVALRAGRIMIENGSEITRVEDTMTRIARNAGVP</sequence>
<name>A0A4V3A2W5_9LACO</name>
<comment type="caution">
    <text evidence="3">The sequence shown here is derived from an EMBL/GenBank/DDBJ whole genome shotgun (WGS) entry which is preliminary data.</text>
</comment>
<comment type="similarity">
    <text evidence="1">Belongs to the ThrE exporter (TC 2.A.79) family.</text>
</comment>
<dbReference type="Proteomes" id="UP000294854">
    <property type="component" value="Unassembled WGS sequence"/>
</dbReference>
<keyword evidence="4" id="KW-1185">Reference proteome</keyword>
<protein>
    <recommendedName>
        <fullName evidence="2">Threonine/serine exporter-like N-terminal domain-containing protein</fullName>
    </recommendedName>
</protein>
<dbReference type="InterPro" id="IPR010619">
    <property type="entry name" value="ThrE-like_N"/>
</dbReference>
<dbReference type="Pfam" id="PF06738">
    <property type="entry name" value="ThrE"/>
    <property type="match status" value="1"/>
</dbReference>
<accession>A0A4V3A2W5</accession>
<gene>
    <name evidence="3" type="ORF">C5L31_001970</name>
</gene>
<feature type="domain" description="Threonine/serine exporter-like N-terminal" evidence="2">
    <location>
        <begin position="15"/>
        <end position="46"/>
    </location>
</feature>
<evidence type="ECO:0000256" key="1">
    <source>
        <dbReference type="ARBA" id="ARBA00034125"/>
    </source>
</evidence>
<dbReference type="AlphaFoldDB" id="A0A4V3A2W5"/>